<dbReference type="SUPFAM" id="SSF53098">
    <property type="entry name" value="Ribonuclease H-like"/>
    <property type="match status" value="1"/>
</dbReference>
<dbReference type="InterPro" id="IPR036397">
    <property type="entry name" value="RNaseH_sf"/>
</dbReference>
<name>S3C7F8_OPHP1</name>
<dbReference type="eggNOG" id="ENOG502SBZ4">
    <property type="taxonomic scope" value="Eukaryota"/>
</dbReference>
<keyword evidence="2" id="KW-0540">Nuclease</keyword>
<proteinExistence type="predicted"/>
<dbReference type="HOGENOM" id="CLU_422773_0_0_1"/>
<keyword evidence="3" id="KW-1185">Reference proteome</keyword>
<evidence type="ECO:0000313" key="3">
    <source>
        <dbReference type="Proteomes" id="UP000016923"/>
    </source>
</evidence>
<dbReference type="STRING" id="1262450.S3C7F8"/>
<feature type="region of interest" description="Disordered" evidence="1">
    <location>
        <begin position="293"/>
        <end position="312"/>
    </location>
</feature>
<keyword evidence="2" id="KW-0378">Hydrolase</keyword>
<dbReference type="AlphaFoldDB" id="S3C7F8"/>
<feature type="compositionally biased region" description="Polar residues" evidence="1">
    <location>
        <begin position="293"/>
        <end position="302"/>
    </location>
</feature>
<dbReference type="InterPro" id="IPR012337">
    <property type="entry name" value="RNaseH-like_sf"/>
</dbReference>
<dbReference type="Proteomes" id="UP000016923">
    <property type="component" value="Unassembled WGS sequence"/>
</dbReference>
<gene>
    <name evidence="2" type="ORF">F503_04319</name>
</gene>
<dbReference type="PANTHER" id="PTHR43040:SF1">
    <property type="entry name" value="RIBONUCLEASE D"/>
    <property type="match status" value="1"/>
</dbReference>
<dbReference type="GO" id="GO:0004527">
    <property type="term" value="F:exonuclease activity"/>
    <property type="evidence" value="ECO:0007669"/>
    <property type="project" value="UniProtKB-KW"/>
</dbReference>
<sequence>MTRALGNDTTGLGTFETRPPHVVVNTEEKLTKYLDEFTSEFRALYISIQGRNLGKDGKIHAICIQAYTNKGQSQPTIAVVDVIALSNRAFTTVSGRDSLISLKFLLESSHHRKWFFDCRKASESLFNGFGITMSNVYSIQLLKNAVEIRNLRDDAAEIPKLLGKAQCVGEELALDEESRNRYCVIKNGVYSSLAEHTGPISDTLTDFILQDVTCLRKLHLALNRKVSQSDQVAIRLASNAQCQRFATVDIPYEEYTKSPFTRKTFMTVDELRCAAGSNMIDPKDLRRLNRLRNTQPQDQSLYDTGKSARRRRNRIRNRIRDQNNQAHNEIGLAQSSSDQNYGCNQNGFNHNGYSENGYNYNGYNHSYHGYNHNGYDHEGYNHNGYNHEGYNHEGYNHEGYNHNGYNHNGYNHNGYSENGFNHNGYSENGFNHNGYSENGFNHNGYNHNGYNQNNHQDYYQGGHHPNQQSYGPGNYIQNCNNYNEGQYPMASPPSLMHSHNSDQHHIQNDATLDISIAMSGCSLAMNQTNQQQAPLQPHQHDQQPAPALNTEQALMEARHAVDRAQTQASDRLRVLDRTNSEILNRITHLEQSDPPATEEEIIALAGTIIMRANVIMPEKKEFVPEMARGITTLEKLRVLEHQFAGHLT</sequence>
<dbReference type="VEuPathDB" id="FungiDB:F503_04319"/>
<dbReference type="Gene3D" id="3.30.420.10">
    <property type="entry name" value="Ribonuclease H-like superfamily/Ribonuclease H"/>
    <property type="match status" value="1"/>
</dbReference>
<dbReference type="OrthoDB" id="26838at2759"/>
<keyword evidence="2" id="KW-0269">Exonuclease</keyword>
<dbReference type="PANTHER" id="PTHR43040">
    <property type="entry name" value="RIBONUCLEASE D"/>
    <property type="match status" value="1"/>
</dbReference>
<dbReference type="GO" id="GO:0003676">
    <property type="term" value="F:nucleic acid binding"/>
    <property type="evidence" value="ECO:0007669"/>
    <property type="project" value="InterPro"/>
</dbReference>
<protein>
    <submittedName>
        <fullName evidence="2">3-5 exonuclease</fullName>
    </submittedName>
</protein>
<evidence type="ECO:0000313" key="2">
    <source>
        <dbReference type="EMBL" id="EPE08732.1"/>
    </source>
</evidence>
<accession>S3C7F8</accession>
<evidence type="ECO:0000256" key="1">
    <source>
        <dbReference type="SAM" id="MobiDB-lite"/>
    </source>
</evidence>
<dbReference type="EMBL" id="KE148148">
    <property type="protein sequence ID" value="EPE08732.1"/>
    <property type="molecule type" value="Genomic_DNA"/>
</dbReference>
<reference evidence="2 3" key="1">
    <citation type="journal article" date="2013" name="BMC Genomics">
        <title>The genome and transcriptome of the pine saprophyte Ophiostoma piceae, and a comparison with the bark beetle-associated pine pathogen Grosmannia clavigera.</title>
        <authorList>
            <person name="Haridas S."/>
            <person name="Wang Y."/>
            <person name="Lim L."/>
            <person name="Massoumi Alamouti S."/>
            <person name="Jackman S."/>
            <person name="Docking R."/>
            <person name="Robertson G."/>
            <person name="Birol I."/>
            <person name="Bohlmann J."/>
            <person name="Breuil C."/>
        </authorList>
    </citation>
    <scope>NUCLEOTIDE SEQUENCE [LARGE SCALE GENOMIC DNA]</scope>
    <source>
        <strain evidence="2 3">UAMH 11346</strain>
    </source>
</reference>
<organism evidence="2 3">
    <name type="scientific">Ophiostoma piceae (strain UAMH 11346)</name>
    <name type="common">Sap stain fungus</name>
    <dbReference type="NCBI Taxonomy" id="1262450"/>
    <lineage>
        <taxon>Eukaryota</taxon>
        <taxon>Fungi</taxon>
        <taxon>Dikarya</taxon>
        <taxon>Ascomycota</taxon>
        <taxon>Pezizomycotina</taxon>
        <taxon>Sordariomycetes</taxon>
        <taxon>Sordariomycetidae</taxon>
        <taxon>Ophiostomatales</taxon>
        <taxon>Ophiostomataceae</taxon>
        <taxon>Ophiostoma</taxon>
    </lineage>
</organism>